<dbReference type="PANTHER" id="PTHR10088">
    <property type="entry name" value="GLUCOKINASE REGULATORY PROTEIN"/>
    <property type="match status" value="1"/>
</dbReference>
<dbReference type="PROSITE" id="PS51464">
    <property type="entry name" value="SIS"/>
    <property type="match status" value="1"/>
</dbReference>
<evidence type="ECO:0000313" key="4">
    <source>
        <dbReference type="EMBL" id="KAF1725675.1"/>
    </source>
</evidence>
<reference evidence="4 5" key="1">
    <citation type="submission" date="2017-10" db="EMBL/GenBank/DDBJ databases">
        <title>Whole genome sequencing of members of genus Pseudoxanthomonas.</title>
        <authorList>
            <person name="Kumar S."/>
            <person name="Bansal K."/>
            <person name="Kaur A."/>
            <person name="Patil P."/>
            <person name="Sharma S."/>
            <person name="Patil P.B."/>
        </authorList>
    </citation>
    <scope>NUCLEOTIDE SEQUENCE [LARGE SCALE GENOMIC DNA]</scope>
    <source>
        <strain evidence="4 5">DSM 17109</strain>
    </source>
</reference>
<dbReference type="InterPro" id="IPR046348">
    <property type="entry name" value="SIS_dom_sf"/>
</dbReference>
<sequence>MSRTAKRIMRSVSFLVMAGVLAPAAAQPASNRLGVSPSAQSQDFVANKQQFQLHSLLTEQRHPRSFDLSARIAADTADGLSSLLAVDEDIAKALQGVADDPARLAALEAASREITRALREGHRLYFYGTGSTGRLAETIESGLWRPFWQRTATSPVMAKIDARYPGLGERVRGEITGGDRALIASLEGFEDIPEIGRLQLQDNGIQPQDLVFAVTEGGETSAVIGTALAAADQAGADARRTWFVYNNPDEVLRPFERSRRVLDDARITKIPLPTGPQAITGSTRMQATTTSLYVLGVVLEDATRALLRELLTTDELAALGFNDASIADRLRGFTTLQQTAAVAAPKLAAWTDREAASYANGRRATYLATRALMPVFVDVTERAPTFRLGPLDPVNASERRSWIQVWTPATDGAQAWQALLHRPFHGLDKALYLPPFETGIPDPYLREAALRGLSNAGDEQQALYDLSYSAANMQRNAPAAGDSGALILLGDEAHQQANQQWLDAATAAGAELVLFSVSARPLDSDVLRDVAALPRPVPVIAVTVPQRDAFELNQTIVLKMLLNAHSTGVMAKQGRVVGNTMTSVQPGNLKLIGRATWLILSHVNGVLETPAWRDAHGTTAPLSYAEANAVLFEAIEQRRNAAGASGLPEVELSVVAVLDALKTGTPVDWTAAATTLRAGGLNRYLAPYAAR</sequence>
<feature type="chain" id="PRO_5047401618" description="SIS domain-containing protein" evidence="2">
    <location>
        <begin position="19"/>
        <end position="691"/>
    </location>
</feature>
<proteinExistence type="predicted"/>
<dbReference type="Proteomes" id="UP000781710">
    <property type="component" value="Unassembled WGS sequence"/>
</dbReference>
<feature type="domain" description="SIS" evidence="3">
    <location>
        <begin position="114"/>
        <end position="305"/>
    </location>
</feature>
<keyword evidence="1" id="KW-0119">Carbohydrate metabolism</keyword>
<gene>
    <name evidence="4" type="ORF">CSC78_08075</name>
</gene>
<feature type="signal peptide" evidence="2">
    <location>
        <begin position="1"/>
        <end position="18"/>
    </location>
</feature>
<dbReference type="InterPro" id="IPR040190">
    <property type="entry name" value="MURQ/GCKR"/>
</dbReference>
<accession>A0ABQ6ZI79</accession>
<name>A0ABQ6ZI79_9GAMM</name>
<evidence type="ECO:0000313" key="5">
    <source>
        <dbReference type="Proteomes" id="UP000781710"/>
    </source>
</evidence>
<protein>
    <recommendedName>
        <fullName evidence="3">SIS domain-containing protein</fullName>
    </recommendedName>
</protein>
<evidence type="ECO:0000256" key="2">
    <source>
        <dbReference type="SAM" id="SignalP"/>
    </source>
</evidence>
<dbReference type="EMBL" id="PDWW01000008">
    <property type="protein sequence ID" value="KAF1725675.1"/>
    <property type="molecule type" value="Genomic_DNA"/>
</dbReference>
<organism evidence="4 5">
    <name type="scientific">Pseudoxanthomonas japonensis</name>
    <dbReference type="NCBI Taxonomy" id="69284"/>
    <lineage>
        <taxon>Bacteria</taxon>
        <taxon>Pseudomonadati</taxon>
        <taxon>Pseudomonadota</taxon>
        <taxon>Gammaproteobacteria</taxon>
        <taxon>Lysobacterales</taxon>
        <taxon>Lysobacteraceae</taxon>
        <taxon>Pseudoxanthomonas</taxon>
    </lineage>
</organism>
<comment type="caution">
    <text evidence="4">The sequence shown here is derived from an EMBL/GenBank/DDBJ whole genome shotgun (WGS) entry which is preliminary data.</text>
</comment>
<evidence type="ECO:0000256" key="1">
    <source>
        <dbReference type="ARBA" id="ARBA00023277"/>
    </source>
</evidence>
<keyword evidence="5" id="KW-1185">Reference proteome</keyword>
<dbReference type="SUPFAM" id="SSF53697">
    <property type="entry name" value="SIS domain"/>
    <property type="match status" value="1"/>
</dbReference>
<dbReference type="InterPro" id="IPR001347">
    <property type="entry name" value="SIS_dom"/>
</dbReference>
<dbReference type="PANTHER" id="PTHR10088:SF4">
    <property type="entry name" value="GLUCOKINASE REGULATORY PROTEIN"/>
    <property type="match status" value="1"/>
</dbReference>
<keyword evidence="2" id="KW-0732">Signal</keyword>
<evidence type="ECO:0000259" key="3">
    <source>
        <dbReference type="PROSITE" id="PS51464"/>
    </source>
</evidence>
<dbReference type="Gene3D" id="3.40.50.10490">
    <property type="entry name" value="Glucose-6-phosphate isomerase like protein, domain 1"/>
    <property type="match status" value="2"/>
</dbReference>